<dbReference type="InterPro" id="IPR000640">
    <property type="entry name" value="EFG_V-like"/>
</dbReference>
<dbReference type="CDD" id="cd03709">
    <property type="entry name" value="lepA_C"/>
    <property type="match status" value="1"/>
</dbReference>
<dbReference type="PRINTS" id="PR00315">
    <property type="entry name" value="ELONGATNFCT"/>
</dbReference>
<evidence type="ECO:0000313" key="15">
    <source>
        <dbReference type="Proteomes" id="UP000184394"/>
    </source>
</evidence>
<dbReference type="InterPro" id="IPR027417">
    <property type="entry name" value="P-loop_NTPase"/>
</dbReference>
<evidence type="ECO:0000256" key="11">
    <source>
        <dbReference type="ARBA" id="ARBA00066744"/>
    </source>
</evidence>
<comment type="similarity">
    <text evidence="10">Belongs to the GTP-binding elongation factor family. LepA subfamily.</text>
</comment>
<evidence type="ECO:0000256" key="1">
    <source>
        <dbReference type="ARBA" id="ARBA00005454"/>
    </source>
</evidence>
<evidence type="ECO:0000256" key="7">
    <source>
        <dbReference type="ARBA" id="ARBA00023136"/>
    </source>
</evidence>
<dbReference type="GO" id="GO:0043022">
    <property type="term" value="F:ribosome binding"/>
    <property type="evidence" value="ECO:0007669"/>
    <property type="project" value="UniProtKB-UniRule"/>
</dbReference>
<dbReference type="Gene3D" id="2.40.30.10">
    <property type="entry name" value="Translation factors"/>
    <property type="match status" value="1"/>
</dbReference>
<evidence type="ECO:0000256" key="8">
    <source>
        <dbReference type="ARBA" id="ARBA00050293"/>
    </source>
</evidence>
<dbReference type="Pfam" id="PF06421">
    <property type="entry name" value="LepA_C"/>
    <property type="match status" value="1"/>
</dbReference>
<evidence type="ECO:0000313" key="14">
    <source>
        <dbReference type="EMBL" id="SHM41032.1"/>
    </source>
</evidence>
<dbReference type="CDD" id="cd16260">
    <property type="entry name" value="EF4_III"/>
    <property type="match status" value="1"/>
</dbReference>
<dbReference type="Pfam" id="PF00009">
    <property type="entry name" value="GTP_EFTU"/>
    <property type="match status" value="1"/>
</dbReference>
<dbReference type="Gene3D" id="3.30.70.240">
    <property type="match status" value="1"/>
</dbReference>
<dbReference type="FunFam" id="3.30.70.240:FF:000007">
    <property type="entry name" value="Translation factor GUF1, mitochondrial"/>
    <property type="match status" value="1"/>
</dbReference>
<evidence type="ECO:0000256" key="5">
    <source>
        <dbReference type="ARBA" id="ARBA00022917"/>
    </source>
</evidence>
<protein>
    <recommendedName>
        <fullName evidence="11 12">Elongation factor 4</fullName>
        <shortName evidence="12">EF-4</shortName>
        <ecNumber evidence="11 12">3.6.5.n1</ecNumber>
    </recommendedName>
    <alternativeName>
        <fullName evidence="12">Ribosomal back-translocase LepA</fullName>
    </alternativeName>
</protein>
<dbReference type="GO" id="GO:0005525">
    <property type="term" value="F:GTP binding"/>
    <property type="evidence" value="ECO:0007669"/>
    <property type="project" value="UniProtKB-UniRule"/>
</dbReference>
<evidence type="ECO:0000256" key="12">
    <source>
        <dbReference type="HAMAP-Rule" id="MF_00071"/>
    </source>
</evidence>
<dbReference type="NCBIfam" id="TIGR01393">
    <property type="entry name" value="lepA"/>
    <property type="match status" value="1"/>
</dbReference>
<keyword evidence="3 12" id="KW-0547">Nucleotide-binding</keyword>
<evidence type="ECO:0000256" key="2">
    <source>
        <dbReference type="ARBA" id="ARBA00022475"/>
    </source>
</evidence>
<dbReference type="GO" id="GO:0045727">
    <property type="term" value="P:positive regulation of translation"/>
    <property type="evidence" value="ECO:0007669"/>
    <property type="project" value="UniProtKB-UniRule"/>
</dbReference>
<dbReference type="SMART" id="SM00838">
    <property type="entry name" value="EFG_C"/>
    <property type="match status" value="1"/>
</dbReference>
<comment type="subcellular location">
    <subcellularLocation>
        <location evidence="12">Cell membrane</location>
        <topology evidence="12">Peripheral membrane protein</topology>
        <orientation evidence="12">Cytoplasmic side</orientation>
    </subcellularLocation>
</comment>
<dbReference type="FunFam" id="3.30.70.870:FF:000004">
    <property type="entry name" value="Translation factor GUF1, mitochondrial"/>
    <property type="match status" value="1"/>
</dbReference>
<gene>
    <name evidence="12" type="primary">lepA</name>
    <name evidence="14" type="ORF">SAMN04487860_104166</name>
</gene>
<dbReference type="PANTHER" id="PTHR43512:SF4">
    <property type="entry name" value="TRANSLATION FACTOR GUF1 HOMOLOG, CHLOROPLASTIC"/>
    <property type="match status" value="1"/>
</dbReference>
<keyword evidence="6 12" id="KW-0342">GTP-binding</keyword>
<dbReference type="FunFam" id="2.40.30.10:FF:000015">
    <property type="entry name" value="Translation factor GUF1, mitochondrial"/>
    <property type="match status" value="1"/>
</dbReference>
<dbReference type="EC" id="3.6.5.n1" evidence="11 12"/>
<organism evidence="14 15">
    <name type="scientific">Ruminococcus flavefaciens</name>
    <dbReference type="NCBI Taxonomy" id="1265"/>
    <lineage>
        <taxon>Bacteria</taxon>
        <taxon>Bacillati</taxon>
        <taxon>Bacillota</taxon>
        <taxon>Clostridia</taxon>
        <taxon>Eubacteriales</taxon>
        <taxon>Oscillospiraceae</taxon>
        <taxon>Ruminococcus</taxon>
    </lineage>
</organism>
<dbReference type="InterPro" id="IPR031157">
    <property type="entry name" value="G_TR_CS"/>
</dbReference>
<dbReference type="CDD" id="cd03699">
    <property type="entry name" value="EF4_II"/>
    <property type="match status" value="1"/>
</dbReference>
<proteinExistence type="inferred from homology"/>
<dbReference type="CDD" id="cd01890">
    <property type="entry name" value="LepA"/>
    <property type="match status" value="1"/>
</dbReference>
<keyword evidence="2 12" id="KW-1003">Cell membrane</keyword>
<dbReference type="InterPro" id="IPR000795">
    <property type="entry name" value="T_Tr_GTP-bd_dom"/>
</dbReference>
<dbReference type="NCBIfam" id="TIGR00231">
    <property type="entry name" value="small_GTP"/>
    <property type="match status" value="1"/>
</dbReference>
<dbReference type="Pfam" id="PF00679">
    <property type="entry name" value="EFG_C"/>
    <property type="match status" value="1"/>
</dbReference>
<comment type="catalytic activity">
    <reaction evidence="8 12">
        <text>GTP + H2O = GDP + phosphate + H(+)</text>
        <dbReference type="Rhea" id="RHEA:19669"/>
        <dbReference type="ChEBI" id="CHEBI:15377"/>
        <dbReference type="ChEBI" id="CHEBI:15378"/>
        <dbReference type="ChEBI" id="CHEBI:37565"/>
        <dbReference type="ChEBI" id="CHEBI:43474"/>
        <dbReference type="ChEBI" id="CHEBI:58189"/>
        <dbReference type="EC" id="3.6.5.n1"/>
    </reaction>
</comment>
<evidence type="ECO:0000256" key="9">
    <source>
        <dbReference type="ARBA" id="ARBA00057626"/>
    </source>
</evidence>
<dbReference type="Proteomes" id="UP000184394">
    <property type="component" value="Unassembled WGS sequence"/>
</dbReference>
<accession>A0A1M7IJM9</accession>
<dbReference type="FunFam" id="3.30.70.2570:FF:000001">
    <property type="entry name" value="Translation factor GUF1, mitochondrial"/>
    <property type="match status" value="1"/>
</dbReference>
<evidence type="ECO:0000256" key="6">
    <source>
        <dbReference type="ARBA" id="ARBA00023134"/>
    </source>
</evidence>
<reference evidence="14 15" key="1">
    <citation type="submission" date="2016-11" db="EMBL/GenBank/DDBJ databases">
        <authorList>
            <person name="Jaros S."/>
            <person name="Januszkiewicz K."/>
            <person name="Wedrychowicz H."/>
        </authorList>
    </citation>
    <scope>NUCLEOTIDE SEQUENCE [LARGE SCALE GENOMIC DNA]</scope>
    <source>
        <strain evidence="14 15">Y1</strain>
    </source>
</reference>
<dbReference type="InterPro" id="IPR006297">
    <property type="entry name" value="EF-4"/>
</dbReference>
<dbReference type="FunFam" id="3.40.50.300:FF:000078">
    <property type="entry name" value="Elongation factor 4"/>
    <property type="match status" value="1"/>
</dbReference>
<dbReference type="SUPFAM" id="SSF52540">
    <property type="entry name" value="P-loop containing nucleoside triphosphate hydrolases"/>
    <property type="match status" value="1"/>
</dbReference>
<feature type="binding site" evidence="12">
    <location>
        <begin position="16"/>
        <end position="21"/>
    </location>
    <ligand>
        <name>GTP</name>
        <dbReference type="ChEBI" id="CHEBI:37565"/>
    </ligand>
</feature>
<dbReference type="Gene3D" id="3.40.50.300">
    <property type="entry name" value="P-loop containing nucleotide triphosphate hydrolases"/>
    <property type="match status" value="1"/>
</dbReference>
<dbReference type="SUPFAM" id="SSF54980">
    <property type="entry name" value="EF-G C-terminal domain-like"/>
    <property type="match status" value="2"/>
</dbReference>
<dbReference type="InterPro" id="IPR005225">
    <property type="entry name" value="Small_GTP-bd"/>
</dbReference>
<dbReference type="GO" id="GO:0003746">
    <property type="term" value="F:translation elongation factor activity"/>
    <property type="evidence" value="ECO:0007669"/>
    <property type="project" value="UniProtKB-UniRule"/>
</dbReference>
<keyword evidence="4 12" id="KW-0378">Hydrolase</keyword>
<dbReference type="HAMAP" id="MF_00071">
    <property type="entry name" value="LepA"/>
    <property type="match status" value="1"/>
</dbReference>
<dbReference type="EMBL" id="FRCT01000004">
    <property type="protein sequence ID" value="SHM41032.1"/>
    <property type="molecule type" value="Genomic_DNA"/>
</dbReference>
<sequence length="600" mass="66997">MANDKIRNFCIIAHIDHGKSTLADRILEKTETVAIRDMEDQLLDNMDIERERGITIKARAVRLKYTAKNGEDYIFNLIDTPGHVDFNYEVSRSLAACEGAILVVDASQGIEAQTLANTYLAIEHDLEVVPVVNKIDLPSADPERVCNEVENVIGIPAMDAPRISAKMGINIEEVLEKIVTDIPAPQGDPEKPLKALIFDSYYDSYKGVIIYVRVKEGRVKVGDNIRLMATGAVFNVVEAGFMDATNLVNKGSLEAGEVGYIAASIKSIGDTQVGDTVTNDEFPCDEPLPGYRKVNPMVFSGIYPADGAKYGDLREALEKLQLNDASLSFEPETSIALGFGFRCGFLGLLHMEIIQERLEREYNLDLITTAPSVIYKVTLTNGEVQYIDNPTNYPDPAVIQTAEEPMVKASILSPSDYVGNIMELCQDRRGVFKDMKYLDDTRVELHYELPLNEIVYDFFDVLKSRTKGYASFDYEMMGYVPSKLVKLDILLNGDIVDALSFIIHTDKAYSRARKIAEKLKENIPRQMFEVPIQAAIGGKIIARETVKAMRKDVLAKCYGGDITRKKKLLEKQKEGKKRMRQLGTVEVPQEAFMSVLKLDS</sequence>
<dbReference type="PROSITE" id="PS00301">
    <property type="entry name" value="G_TR_1"/>
    <property type="match status" value="1"/>
</dbReference>
<dbReference type="OrthoDB" id="9804431at2"/>
<dbReference type="Gene3D" id="3.30.70.2570">
    <property type="entry name" value="Elongation factor 4, C-terminal domain"/>
    <property type="match status" value="1"/>
</dbReference>
<evidence type="ECO:0000256" key="10">
    <source>
        <dbReference type="ARBA" id="ARBA00061052"/>
    </source>
</evidence>
<dbReference type="RefSeq" id="WP_072949797.1">
    <property type="nucleotide sequence ID" value="NZ_FRCT01000004.1"/>
</dbReference>
<dbReference type="PROSITE" id="PS51722">
    <property type="entry name" value="G_TR_2"/>
    <property type="match status" value="1"/>
</dbReference>
<comment type="similarity">
    <text evidence="1 12">Belongs to the TRAFAC class translation factor GTPase superfamily. Classic translation factor GTPase family. LepA subfamily.</text>
</comment>
<dbReference type="GO" id="GO:0005886">
    <property type="term" value="C:plasma membrane"/>
    <property type="evidence" value="ECO:0007669"/>
    <property type="project" value="UniProtKB-SubCell"/>
</dbReference>
<dbReference type="Gene3D" id="3.30.70.870">
    <property type="entry name" value="Elongation Factor G (Translational Gtpase), domain 3"/>
    <property type="match status" value="1"/>
</dbReference>
<comment type="function">
    <text evidence="9 12">Required for accurate and efficient protein synthesis under certain stress conditions. May act as a fidelity factor of the translation reaction, by catalyzing a one-codon backward translocation of tRNAs on improperly translocated ribosomes. Back-translocation proceeds from a post-translocation (POST) complex to a pre-translocation (PRE) complex, thus giving elongation factor G a second chance to translocate the tRNAs correctly. Binds to ribosomes in a GTP-dependent manner.</text>
</comment>
<dbReference type="Pfam" id="PF03144">
    <property type="entry name" value="GTP_EFTU_D2"/>
    <property type="match status" value="1"/>
</dbReference>
<dbReference type="GO" id="GO:0003924">
    <property type="term" value="F:GTPase activity"/>
    <property type="evidence" value="ECO:0007669"/>
    <property type="project" value="UniProtKB-UniRule"/>
</dbReference>
<dbReference type="InterPro" id="IPR038363">
    <property type="entry name" value="LepA_C_sf"/>
</dbReference>
<feature type="binding site" evidence="12">
    <location>
        <begin position="133"/>
        <end position="136"/>
    </location>
    <ligand>
        <name>GTP</name>
        <dbReference type="ChEBI" id="CHEBI:37565"/>
    </ligand>
</feature>
<evidence type="ECO:0000256" key="4">
    <source>
        <dbReference type="ARBA" id="ARBA00022801"/>
    </source>
</evidence>
<dbReference type="PANTHER" id="PTHR43512">
    <property type="entry name" value="TRANSLATION FACTOR GUF1-RELATED"/>
    <property type="match status" value="1"/>
</dbReference>
<dbReference type="InterPro" id="IPR035654">
    <property type="entry name" value="LepA_IV"/>
</dbReference>
<evidence type="ECO:0000259" key="13">
    <source>
        <dbReference type="PROSITE" id="PS51722"/>
    </source>
</evidence>
<keyword evidence="7 12" id="KW-0472">Membrane</keyword>
<dbReference type="AlphaFoldDB" id="A0A1M7IJM9"/>
<dbReference type="InterPro" id="IPR035647">
    <property type="entry name" value="EFG_III/V"/>
</dbReference>
<name>A0A1M7IJM9_RUMFL</name>
<evidence type="ECO:0000256" key="3">
    <source>
        <dbReference type="ARBA" id="ARBA00022741"/>
    </source>
</evidence>
<dbReference type="InterPro" id="IPR013842">
    <property type="entry name" value="LepA_CTD"/>
</dbReference>
<keyword evidence="5 12" id="KW-0648">Protein biosynthesis</keyword>
<feature type="domain" description="Tr-type G" evidence="13">
    <location>
        <begin position="4"/>
        <end position="186"/>
    </location>
</feature>
<dbReference type="InterPro" id="IPR004161">
    <property type="entry name" value="EFTu-like_2"/>
</dbReference>